<gene>
    <name evidence="1" type="ORF">TTRE_0000528501</name>
</gene>
<reference evidence="1" key="2">
    <citation type="submission" date="2014-03" db="EMBL/GenBank/DDBJ databases">
        <title>The whipworm genome and dual-species transcriptomics of an intimate host-pathogen interaction.</title>
        <authorList>
            <person name="Foth B.J."/>
            <person name="Tsai I.J."/>
            <person name="Reid A.J."/>
            <person name="Bancroft A.J."/>
            <person name="Nichol S."/>
            <person name="Tracey A."/>
            <person name="Holroyd N."/>
            <person name="Cotton J.A."/>
            <person name="Stanley E.J."/>
            <person name="Zarowiecki M."/>
            <person name="Liu J.Z."/>
            <person name="Huckvale T."/>
            <person name="Cooper P.J."/>
            <person name="Grencis R.K."/>
            <person name="Berriman M."/>
        </authorList>
    </citation>
    <scope>NUCLEOTIDE SEQUENCE [LARGE SCALE GENOMIC DNA]</scope>
</reference>
<proteinExistence type="predicted"/>
<accession>A0A077Z959</accession>
<dbReference type="EMBL" id="HG806104">
    <property type="protein sequence ID" value="CDW57002.1"/>
    <property type="molecule type" value="Genomic_DNA"/>
</dbReference>
<evidence type="ECO:0000313" key="1">
    <source>
        <dbReference type="EMBL" id="CDW57002.1"/>
    </source>
</evidence>
<evidence type="ECO:0000313" key="2">
    <source>
        <dbReference type="Proteomes" id="UP000030665"/>
    </source>
</evidence>
<organism evidence="1 2">
    <name type="scientific">Trichuris trichiura</name>
    <name type="common">Whipworm</name>
    <name type="synonym">Trichocephalus trichiurus</name>
    <dbReference type="NCBI Taxonomy" id="36087"/>
    <lineage>
        <taxon>Eukaryota</taxon>
        <taxon>Metazoa</taxon>
        <taxon>Ecdysozoa</taxon>
        <taxon>Nematoda</taxon>
        <taxon>Enoplea</taxon>
        <taxon>Dorylaimia</taxon>
        <taxon>Trichinellida</taxon>
        <taxon>Trichuridae</taxon>
        <taxon>Trichuris</taxon>
    </lineage>
</organism>
<protein>
    <submittedName>
        <fullName evidence="1">Uncharacterized protein</fullName>
    </submittedName>
</protein>
<sequence length="175" mass="20322">MNKQLQEGDLNLIKTKFVISAFMSSLLSFKRNFARGELSQFQSLTQVGNESGISEADVEMYCEHLQALHNDFTRRFHDILSMILLQEELLELQLNVELKARLSQGYQQFWLQKEIPEFYPGVWSVVKSIVTDLLTKKRSQLQIVRHGDLRLRVTSIEPNIDRLVQSHLGEPSSFR</sequence>
<reference evidence="1" key="1">
    <citation type="submission" date="2014-01" db="EMBL/GenBank/DDBJ databases">
        <authorList>
            <person name="Aslett M."/>
        </authorList>
    </citation>
    <scope>NUCLEOTIDE SEQUENCE</scope>
</reference>
<dbReference type="OrthoDB" id="1101576at2759"/>
<dbReference type="PANTHER" id="PTHR45913">
    <property type="entry name" value="EPM2A-INTERACTING PROTEIN 1"/>
    <property type="match status" value="1"/>
</dbReference>
<dbReference type="PANTHER" id="PTHR45913:SF22">
    <property type="entry name" value="SCAN BOX DOMAIN-CONTAINING PROTEIN"/>
    <property type="match status" value="1"/>
</dbReference>
<dbReference type="Proteomes" id="UP000030665">
    <property type="component" value="Unassembled WGS sequence"/>
</dbReference>
<dbReference type="AlphaFoldDB" id="A0A077Z959"/>
<name>A0A077Z959_TRITR</name>
<keyword evidence="2" id="KW-1185">Reference proteome</keyword>